<sequence length="94" mass="10466">MDLPEHHPQFQPCHSPDLAGQAPRMRAGYGTAHSSSISIPFYPFCLTAGAAGSVCHLQPEEHYYRLVLHSSDGETIASNYFESRRASRILHLDQ</sequence>
<organism evidence="2 3">
    <name type="scientific">Lonchura striata</name>
    <name type="common">white-rumped munia</name>
    <dbReference type="NCBI Taxonomy" id="40157"/>
    <lineage>
        <taxon>Eukaryota</taxon>
        <taxon>Metazoa</taxon>
        <taxon>Chordata</taxon>
        <taxon>Craniata</taxon>
        <taxon>Vertebrata</taxon>
        <taxon>Euteleostomi</taxon>
        <taxon>Archelosauria</taxon>
        <taxon>Archosauria</taxon>
        <taxon>Dinosauria</taxon>
        <taxon>Saurischia</taxon>
        <taxon>Theropoda</taxon>
        <taxon>Coelurosauria</taxon>
        <taxon>Aves</taxon>
        <taxon>Neognathae</taxon>
        <taxon>Neoaves</taxon>
        <taxon>Telluraves</taxon>
        <taxon>Australaves</taxon>
        <taxon>Passeriformes</taxon>
        <taxon>Passeroidea</taxon>
        <taxon>Estrildidae</taxon>
        <taxon>Estrildinae</taxon>
        <taxon>Lonchura</taxon>
    </lineage>
</organism>
<comment type="caution">
    <text evidence="2">The sequence shown here is derived from an EMBL/GenBank/DDBJ whole genome shotgun (WGS) entry which is preliminary data.</text>
</comment>
<feature type="region of interest" description="Disordered" evidence="1">
    <location>
        <begin position="1"/>
        <end position="28"/>
    </location>
</feature>
<evidence type="ECO:0000256" key="1">
    <source>
        <dbReference type="SAM" id="MobiDB-lite"/>
    </source>
</evidence>
<feature type="non-terminal residue" evidence="2">
    <location>
        <position position="94"/>
    </location>
</feature>
<dbReference type="AlphaFoldDB" id="A0A218UHT9"/>
<accession>A0A218UHT9</accession>
<dbReference type="Proteomes" id="UP000197619">
    <property type="component" value="Unassembled WGS sequence"/>
</dbReference>
<name>A0A218UHT9_9PASE</name>
<proteinExistence type="predicted"/>
<gene>
    <name evidence="2" type="ORF">RLOC_00004142</name>
</gene>
<evidence type="ECO:0000313" key="2">
    <source>
        <dbReference type="EMBL" id="OWK53304.1"/>
    </source>
</evidence>
<reference evidence="2 3" key="1">
    <citation type="submission" date="2017-05" db="EMBL/GenBank/DDBJ databases">
        <title>Genome of assembly of the Bengalese finch, Lonchura striata domestica.</title>
        <authorList>
            <person name="Colquitt B.M."/>
            <person name="Brainard M.S."/>
        </authorList>
    </citation>
    <scope>NUCLEOTIDE SEQUENCE [LARGE SCALE GENOMIC DNA]</scope>
    <source>
        <strain evidence="2">White83orange57</strain>
    </source>
</reference>
<evidence type="ECO:0000313" key="3">
    <source>
        <dbReference type="Proteomes" id="UP000197619"/>
    </source>
</evidence>
<keyword evidence="3" id="KW-1185">Reference proteome</keyword>
<protein>
    <submittedName>
        <fullName evidence="2">Uncharacterized protein</fullName>
    </submittedName>
</protein>
<dbReference type="EMBL" id="MUZQ01000294">
    <property type="protein sequence ID" value="OWK53304.1"/>
    <property type="molecule type" value="Genomic_DNA"/>
</dbReference>